<dbReference type="EMBL" id="QPFP01000001">
    <property type="protein sequence ID" value="TEB39498.1"/>
    <property type="molecule type" value="Genomic_DNA"/>
</dbReference>
<organism evidence="4 5">
    <name type="scientific">Coprinellus micaceus</name>
    <name type="common">Glistening ink-cap mushroom</name>
    <name type="synonym">Coprinus micaceus</name>
    <dbReference type="NCBI Taxonomy" id="71717"/>
    <lineage>
        <taxon>Eukaryota</taxon>
        <taxon>Fungi</taxon>
        <taxon>Dikarya</taxon>
        <taxon>Basidiomycota</taxon>
        <taxon>Agaricomycotina</taxon>
        <taxon>Agaricomycetes</taxon>
        <taxon>Agaricomycetidae</taxon>
        <taxon>Agaricales</taxon>
        <taxon>Agaricineae</taxon>
        <taxon>Psathyrellaceae</taxon>
        <taxon>Coprinellus</taxon>
    </lineage>
</organism>
<accession>A0A4Y7U0B3</accession>
<gene>
    <name evidence="4" type="ORF">FA13DRAFT_5375</name>
</gene>
<keyword evidence="2" id="KW-0472">Membrane</keyword>
<feature type="region of interest" description="Disordered" evidence="1">
    <location>
        <begin position="300"/>
        <end position="320"/>
    </location>
</feature>
<evidence type="ECO:0000313" key="5">
    <source>
        <dbReference type="Proteomes" id="UP000298030"/>
    </source>
</evidence>
<feature type="transmembrane region" description="Helical" evidence="2">
    <location>
        <begin position="87"/>
        <end position="112"/>
    </location>
</feature>
<dbReference type="InterPro" id="IPR045340">
    <property type="entry name" value="DUF6533"/>
</dbReference>
<dbReference type="Pfam" id="PF20151">
    <property type="entry name" value="DUF6533"/>
    <property type="match status" value="1"/>
</dbReference>
<keyword evidence="2" id="KW-1133">Transmembrane helix</keyword>
<keyword evidence="2" id="KW-0812">Transmembrane</keyword>
<feature type="transmembrane region" description="Helical" evidence="2">
    <location>
        <begin position="207"/>
        <end position="231"/>
    </location>
</feature>
<reference evidence="4 5" key="1">
    <citation type="journal article" date="2019" name="Nat. Ecol. Evol.">
        <title>Megaphylogeny resolves global patterns of mushroom evolution.</title>
        <authorList>
            <person name="Varga T."/>
            <person name="Krizsan K."/>
            <person name="Foldi C."/>
            <person name="Dima B."/>
            <person name="Sanchez-Garcia M."/>
            <person name="Sanchez-Ramirez S."/>
            <person name="Szollosi G.J."/>
            <person name="Szarkandi J.G."/>
            <person name="Papp V."/>
            <person name="Albert L."/>
            <person name="Andreopoulos W."/>
            <person name="Angelini C."/>
            <person name="Antonin V."/>
            <person name="Barry K.W."/>
            <person name="Bougher N.L."/>
            <person name="Buchanan P."/>
            <person name="Buyck B."/>
            <person name="Bense V."/>
            <person name="Catcheside P."/>
            <person name="Chovatia M."/>
            <person name="Cooper J."/>
            <person name="Damon W."/>
            <person name="Desjardin D."/>
            <person name="Finy P."/>
            <person name="Geml J."/>
            <person name="Haridas S."/>
            <person name="Hughes K."/>
            <person name="Justo A."/>
            <person name="Karasinski D."/>
            <person name="Kautmanova I."/>
            <person name="Kiss B."/>
            <person name="Kocsube S."/>
            <person name="Kotiranta H."/>
            <person name="LaButti K.M."/>
            <person name="Lechner B.E."/>
            <person name="Liimatainen K."/>
            <person name="Lipzen A."/>
            <person name="Lukacs Z."/>
            <person name="Mihaltcheva S."/>
            <person name="Morgado L.N."/>
            <person name="Niskanen T."/>
            <person name="Noordeloos M.E."/>
            <person name="Ohm R.A."/>
            <person name="Ortiz-Santana B."/>
            <person name="Ovrebo C."/>
            <person name="Racz N."/>
            <person name="Riley R."/>
            <person name="Savchenko A."/>
            <person name="Shiryaev A."/>
            <person name="Soop K."/>
            <person name="Spirin V."/>
            <person name="Szebenyi C."/>
            <person name="Tomsovsky M."/>
            <person name="Tulloss R.E."/>
            <person name="Uehling J."/>
            <person name="Grigoriev I.V."/>
            <person name="Vagvolgyi C."/>
            <person name="Papp T."/>
            <person name="Martin F.M."/>
            <person name="Miettinen O."/>
            <person name="Hibbett D.S."/>
            <person name="Nagy L.G."/>
        </authorList>
    </citation>
    <scope>NUCLEOTIDE SEQUENCE [LARGE SCALE GENOMIC DNA]</scope>
    <source>
        <strain evidence="4 5">FP101781</strain>
    </source>
</reference>
<evidence type="ECO:0000259" key="3">
    <source>
        <dbReference type="Pfam" id="PF20151"/>
    </source>
</evidence>
<sequence>MNDVTGVEDALGIFERLNIRNYTSVACFVYLLLEHIETFEAEVKYVWETKFNLVKMLFLGARYIGLINVPMLLVVELWPRMAVGRCQALYTAIVLLMGVSLACSDAIAYIRVHALSNRSKATKIYLSIQFAVVYLSFYIVLIVDITNTRFGPSPFPIRYPCYLVAGNRATMAVPFALLIFSMFSVLVLSLFFATRNFRHSKSPLMKIFYVDGTLTFIILATVTAGKVILHLTGPPEYLILLAVAHQAAHSGLCARMLLRMRSMARRRDNNSTIGEHRRTAIYFAPHETFELKVEVSTAKEYSTETGQRPRSYPASDATIL</sequence>
<proteinExistence type="predicted"/>
<feature type="transmembrane region" description="Helical" evidence="2">
    <location>
        <begin position="124"/>
        <end position="143"/>
    </location>
</feature>
<feature type="transmembrane region" description="Helical" evidence="2">
    <location>
        <begin position="237"/>
        <end position="258"/>
    </location>
</feature>
<evidence type="ECO:0000256" key="2">
    <source>
        <dbReference type="SAM" id="Phobius"/>
    </source>
</evidence>
<dbReference type="AlphaFoldDB" id="A0A4Y7U0B3"/>
<dbReference type="Proteomes" id="UP000298030">
    <property type="component" value="Unassembled WGS sequence"/>
</dbReference>
<comment type="caution">
    <text evidence="4">The sequence shown here is derived from an EMBL/GenBank/DDBJ whole genome shotgun (WGS) entry which is preliminary data.</text>
</comment>
<evidence type="ECO:0000256" key="1">
    <source>
        <dbReference type="SAM" id="MobiDB-lite"/>
    </source>
</evidence>
<feature type="domain" description="DUF6533" evidence="3">
    <location>
        <begin position="22"/>
        <end position="67"/>
    </location>
</feature>
<dbReference type="OrthoDB" id="3350812at2759"/>
<feature type="transmembrane region" description="Helical" evidence="2">
    <location>
        <begin position="53"/>
        <end position="75"/>
    </location>
</feature>
<name>A0A4Y7U0B3_COPMI</name>
<feature type="transmembrane region" description="Helical" evidence="2">
    <location>
        <begin position="172"/>
        <end position="195"/>
    </location>
</feature>
<protein>
    <recommendedName>
        <fullName evidence="3">DUF6533 domain-containing protein</fullName>
    </recommendedName>
</protein>
<evidence type="ECO:0000313" key="4">
    <source>
        <dbReference type="EMBL" id="TEB39498.1"/>
    </source>
</evidence>
<keyword evidence="5" id="KW-1185">Reference proteome</keyword>